<evidence type="ECO:0000313" key="9">
    <source>
        <dbReference type="EMBL" id="MEM5498913.1"/>
    </source>
</evidence>
<dbReference type="PANTHER" id="PTHR32089">
    <property type="entry name" value="METHYL-ACCEPTING CHEMOTAXIS PROTEIN MCPB"/>
    <property type="match status" value="1"/>
</dbReference>
<dbReference type="Gene3D" id="3.30.450.20">
    <property type="entry name" value="PAS domain"/>
    <property type="match status" value="1"/>
</dbReference>
<evidence type="ECO:0000256" key="4">
    <source>
        <dbReference type="PROSITE-ProRule" id="PRU00284"/>
    </source>
</evidence>
<evidence type="ECO:0000259" key="7">
    <source>
        <dbReference type="PROSITE" id="PS50111"/>
    </source>
</evidence>
<keyword evidence="6" id="KW-0472">Membrane</keyword>
<dbReference type="Proteomes" id="UP001461163">
    <property type="component" value="Unassembled WGS sequence"/>
</dbReference>
<keyword evidence="10" id="KW-1185">Reference proteome</keyword>
<dbReference type="PROSITE" id="PS50885">
    <property type="entry name" value="HAMP"/>
    <property type="match status" value="1"/>
</dbReference>
<dbReference type="PROSITE" id="PS50111">
    <property type="entry name" value="CHEMOTAXIS_TRANSDUC_2"/>
    <property type="match status" value="1"/>
</dbReference>
<evidence type="ECO:0000256" key="3">
    <source>
        <dbReference type="ARBA" id="ARBA00029447"/>
    </source>
</evidence>
<name>A0ABU9SYG1_9ALTE</name>
<dbReference type="CDD" id="cd11386">
    <property type="entry name" value="MCP_signal"/>
    <property type="match status" value="1"/>
</dbReference>
<evidence type="ECO:0000256" key="2">
    <source>
        <dbReference type="ARBA" id="ARBA00023224"/>
    </source>
</evidence>
<keyword evidence="5" id="KW-0175">Coiled coil</keyword>
<dbReference type="InterPro" id="IPR004089">
    <property type="entry name" value="MCPsignal_dom"/>
</dbReference>
<dbReference type="EMBL" id="JBBMQS010000010">
    <property type="protein sequence ID" value="MEM5498913.1"/>
    <property type="molecule type" value="Genomic_DNA"/>
</dbReference>
<accession>A0ABU9SYG1</accession>
<keyword evidence="6" id="KW-1133">Transmembrane helix</keyword>
<feature type="domain" description="Methyl-accepting transducer" evidence="7">
    <location>
        <begin position="500"/>
        <end position="736"/>
    </location>
</feature>
<comment type="caution">
    <text evidence="9">The sequence shown here is derived from an EMBL/GenBank/DDBJ whole genome shotgun (WGS) entry which is preliminary data.</text>
</comment>
<dbReference type="SMART" id="SM00304">
    <property type="entry name" value="HAMP"/>
    <property type="match status" value="1"/>
</dbReference>
<evidence type="ECO:0000256" key="1">
    <source>
        <dbReference type="ARBA" id="ARBA00004370"/>
    </source>
</evidence>
<feature type="domain" description="HAMP" evidence="8">
    <location>
        <begin position="442"/>
        <end position="495"/>
    </location>
</feature>
<proteinExistence type="inferred from homology"/>
<keyword evidence="2 4" id="KW-0807">Transducer</keyword>
<comment type="similarity">
    <text evidence="3">Belongs to the methyl-accepting chemotaxis (MCP) protein family.</text>
</comment>
<dbReference type="SMART" id="SM00283">
    <property type="entry name" value="MA"/>
    <property type="match status" value="1"/>
</dbReference>
<keyword evidence="6" id="KW-0812">Transmembrane</keyword>
<evidence type="ECO:0000313" key="10">
    <source>
        <dbReference type="Proteomes" id="UP001461163"/>
    </source>
</evidence>
<evidence type="ECO:0000256" key="6">
    <source>
        <dbReference type="SAM" id="Phobius"/>
    </source>
</evidence>
<reference evidence="9 10" key="1">
    <citation type="submission" date="2024-03" db="EMBL/GenBank/DDBJ databases">
        <title>Community enrichment and isolation of bacterial strains for fucoidan degradation.</title>
        <authorList>
            <person name="Sichert A."/>
        </authorList>
    </citation>
    <scope>NUCLEOTIDE SEQUENCE [LARGE SCALE GENOMIC DNA]</scope>
    <source>
        <strain evidence="9 10">AS12</strain>
    </source>
</reference>
<organism evidence="9 10">
    <name type="scientific">Paraglaciecola mesophila</name>
    <dbReference type="NCBI Taxonomy" id="197222"/>
    <lineage>
        <taxon>Bacteria</taxon>
        <taxon>Pseudomonadati</taxon>
        <taxon>Pseudomonadota</taxon>
        <taxon>Gammaproteobacteria</taxon>
        <taxon>Alteromonadales</taxon>
        <taxon>Alteromonadaceae</taxon>
        <taxon>Paraglaciecola</taxon>
    </lineage>
</organism>
<evidence type="ECO:0000256" key="5">
    <source>
        <dbReference type="SAM" id="Coils"/>
    </source>
</evidence>
<dbReference type="RefSeq" id="WP_342882286.1">
    <property type="nucleotide sequence ID" value="NZ_JBBMQS010000010.1"/>
</dbReference>
<comment type="subcellular location">
    <subcellularLocation>
        <location evidence="1">Membrane</location>
    </subcellularLocation>
</comment>
<dbReference type="Gene3D" id="1.10.287.950">
    <property type="entry name" value="Methyl-accepting chemotaxis protein"/>
    <property type="match status" value="1"/>
</dbReference>
<dbReference type="PANTHER" id="PTHR32089:SF112">
    <property type="entry name" value="LYSOZYME-LIKE PROTEIN-RELATED"/>
    <property type="match status" value="1"/>
</dbReference>
<dbReference type="InterPro" id="IPR003660">
    <property type="entry name" value="HAMP_dom"/>
</dbReference>
<feature type="coiled-coil region" evidence="5">
    <location>
        <begin position="543"/>
        <end position="598"/>
    </location>
</feature>
<sequence length="774" mass="84135">MRIKKKLILVCSGLAIVPLVVATIILELVAINKATNAIEDAASRQLISVSHTKKTQIEDYFENIHGQIKTLSSSTMIVDAMKEFSASFKEVAESVNIAHMRAELSHYYTEEFGATYSKQNNGLSANPLNLVDGLADESIALQYFYIKNNAFPLGKKHQLDAASDGSTYSQIHMRYHAVIREFLDEFGFYDIFLVDSSSGNIVYSVFKEVDYSTSLLDGPYSDSGIALAFKGVHKSDKHEAVILTDFAPYKPSYEAPASFIASPIFADGKNIGVLIFQMPIDRINAVMTDDQNWLEVGMGSSGETYLVGEDMTLRSQSRFLIENKPDYLAHLKRAGVDDDTITLIDTKNTGIGLQKVDSESAAQSIMGNSGYHIINDYRNVPVLSAYTPVNIPGMKWGMIAEIDEEEAFAANQELMSSMLNYAVIICFVIALISVVTGVFIALGLTRPIAELGKVMSEVEKNNDLTLRSNNDSDNEFGEMAKAFNSMLKKFETLIQRVNSSSIQLASTSEEVSVVANDSSRNINQQLSETEQVVTAINQMSATVQEVSRNASSASDAAENASAEARAGLDVVQTASSTIRQLATDVDKAANVVRELESHSEIIGSVLDVIRGIAEQTNLLALNAAIEAARAGEQGRGFAVVADEVRTLASRTQRSTQETQEMIEKLQIGAKRSVLVMEQSLSQARKGATEASDASQYLSEISGAVATINDMNTQIAIAVKEQSVVTEEMNTNVMRINQISTESAAGATQTTAASEELARLASDLQMLIGQFKTQG</sequence>
<gene>
    <name evidence="9" type="ORF">WNY77_15995</name>
</gene>
<evidence type="ECO:0000259" key="8">
    <source>
        <dbReference type="PROSITE" id="PS50885"/>
    </source>
</evidence>
<dbReference type="CDD" id="cd06225">
    <property type="entry name" value="HAMP"/>
    <property type="match status" value="1"/>
</dbReference>
<dbReference type="SUPFAM" id="SSF58104">
    <property type="entry name" value="Methyl-accepting chemotaxis protein (MCP) signaling domain"/>
    <property type="match status" value="1"/>
</dbReference>
<protein>
    <submittedName>
        <fullName evidence="9">Methyl-accepting chemotaxis protein</fullName>
    </submittedName>
</protein>
<dbReference type="Pfam" id="PF00672">
    <property type="entry name" value="HAMP"/>
    <property type="match status" value="1"/>
</dbReference>
<feature type="transmembrane region" description="Helical" evidence="6">
    <location>
        <begin position="421"/>
        <end position="445"/>
    </location>
</feature>
<dbReference type="Pfam" id="PF00015">
    <property type="entry name" value="MCPsignal"/>
    <property type="match status" value="1"/>
</dbReference>